<name>A0A4R1R7U6_9FIRM</name>
<dbReference type="InterPro" id="IPR053143">
    <property type="entry name" value="Arylsulfate_ST"/>
</dbReference>
<dbReference type="Pfam" id="PF05935">
    <property type="entry name" value="Arylsulfotrans"/>
    <property type="match status" value="1"/>
</dbReference>
<dbReference type="InterPro" id="IPR035391">
    <property type="entry name" value="Arylsulfotran_N"/>
</dbReference>
<dbReference type="Pfam" id="PF17425">
    <property type="entry name" value="Arylsulfotran_N"/>
    <property type="match status" value="1"/>
</dbReference>
<feature type="domain" description="Arylsulfotransferase N-terminal" evidence="1">
    <location>
        <begin position="114"/>
        <end position="203"/>
    </location>
</feature>
<dbReference type="InterPro" id="IPR038477">
    <property type="entry name" value="ASST_N_sf"/>
</dbReference>
<dbReference type="PANTHER" id="PTHR35340">
    <property type="entry name" value="PQQ ENZYME REPEAT PROTEIN-RELATED"/>
    <property type="match status" value="1"/>
</dbReference>
<reference evidence="2 3" key="1">
    <citation type="submission" date="2019-03" db="EMBL/GenBank/DDBJ databases">
        <title>Genomic Encyclopedia of Type Strains, Phase IV (KMG-IV): sequencing the most valuable type-strain genomes for metagenomic binning, comparative biology and taxonomic classification.</title>
        <authorList>
            <person name="Goeker M."/>
        </authorList>
    </citation>
    <scope>NUCLEOTIDE SEQUENCE [LARGE SCALE GENOMIC DNA]</scope>
    <source>
        <strain evidence="2 3">DSM 100451</strain>
    </source>
</reference>
<dbReference type="AlphaFoldDB" id="A0A4R1R7U6"/>
<dbReference type="PANTHER" id="PTHR35340:SF5">
    <property type="entry name" value="ASST-DOMAIN-CONTAINING PROTEIN"/>
    <property type="match status" value="1"/>
</dbReference>
<comment type="caution">
    <text evidence="2">The sequence shown here is derived from an EMBL/GenBank/DDBJ whole genome shotgun (WGS) entry which is preliminary data.</text>
</comment>
<dbReference type="InterPro" id="IPR011047">
    <property type="entry name" value="Quinoprotein_ADH-like_sf"/>
</dbReference>
<dbReference type="RefSeq" id="WP_058964116.1">
    <property type="nucleotide sequence ID" value="NZ_CABKVM010000016.1"/>
</dbReference>
<dbReference type="OrthoDB" id="1769548at2"/>
<sequence length="580" mass="65467">MKKKILVGAAILVVLAAVILTGVLVVSKYLVGGEKRARDKWEIETGTYTFTDDEINVQMYRQPVEASIEVAQILPGEYEQEGFTYYDEEVQQRLAQSLMTMMARGGYTMDAPLAVLNPFGTGSNGLYLYFTTDYNCQIRYTVTTDDESIPAYTATANSAQEFGKVQEFLLIGLVPGQENQVTLEAVNRQGEVKQSFTFTIQMPETTSGHPNRLEATEGESTAEMSEGLFYAMGLSDYYGYTFFFDNDGILRYEMLLDGYHSDRILSLGDQILACVGSNKIARISRIGQVLQVYDLGRFELHHDFHWGPDGELVALATNTEGETVEDQLIAIDMESGEVTLLVDFSALMNDYFVTTEKVAANSSFFWQAGLWDWLHLNSVQYLEEEDAVVVSSRETSTILKVKNVHEEPAIDWMIGDEAFWQGTGFAQYSLTREGDFTPQYGQHDVTVIYDESLPEGQYYLRMFDNNYWANSTRTGYTPTLPDSVGQALTEDESIVSHVYYYLVDENAGTFRLAWSFDVPYSSVVSNAQLLEGGNYVVNSGVPQVYGEYDSEGNLIRSFQYHSMMNGYRVMKDDFVGYWFR</sequence>
<protein>
    <submittedName>
        <fullName evidence="2">Arylsulfotransferase ASST</fullName>
    </submittedName>
</protein>
<keyword evidence="2" id="KW-0808">Transferase</keyword>
<evidence type="ECO:0000313" key="2">
    <source>
        <dbReference type="EMBL" id="TCL61648.1"/>
    </source>
</evidence>
<dbReference type="SUPFAM" id="SSF50998">
    <property type="entry name" value="Quinoprotein alcohol dehydrogenase-like"/>
    <property type="match status" value="1"/>
</dbReference>
<dbReference type="Proteomes" id="UP000295184">
    <property type="component" value="Unassembled WGS sequence"/>
</dbReference>
<organism evidence="2 3">
    <name type="scientific">Allofournierella massiliensis</name>
    <dbReference type="NCBI Taxonomy" id="1650663"/>
    <lineage>
        <taxon>Bacteria</taxon>
        <taxon>Bacillati</taxon>
        <taxon>Bacillota</taxon>
        <taxon>Clostridia</taxon>
        <taxon>Eubacteriales</taxon>
        <taxon>Oscillospiraceae</taxon>
        <taxon>Allofournierella</taxon>
    </lineage>
</organism>
<dbReference type="STRING" id="1650663.GCA_001486665_01701"/>
<dbReference type="EMBL" id="SLUM01000001">
    <property type="protein sequence ID" value="TCL61648.1"/>
    <property type="molecule type" value="Genomic_DNA"/>
</dbReference>
<dbReference type="GO" id="GO:0004062">
    <property type="term" value="F:aryl sulfotransferase activity"/>
    <property type="evidence" value="ECO:0007669"/>
    <property type="project" value="InterPro"/>
</dbReference>
<evidence type="ECO:0000313" key="3">
    <source>
        <dbReference type="Proteomes" id="UP000295184"/>
    </source>
</evidence>
<dbReference type="InterPro" id="IPR010262">
    <property type="entry name" value="Arylsulfotransferase_bact"/>
</dbReference>
<gene>
    <name evidence="2" type="ORF">EDD77_101102</name>
</gene>
<evidence type="ECO:0000259" key="1">
    <source>
        <dbReference type="Pfam" id="PF17425"/>
    </source>
</evidence>
<dbReference type="Gene3D" id="2.60.40.3100">
    <property type="entry name" value="Arylsulphate sulphotransferase monomer, N-terminal domain"/>
    <property type="match status" value="1"/>
</dbReference>
<accession>A0A4R1R7U6</accession>
<proteinExistence type="predicted"/>